<dbReference type="SUPFAM" id="SSF55718">
    <property type="entry name" value="SCP-like"/>
    <property type="match status" value="1"/>
</dbReference>
<dbReference type="GO" id="GO:0006744">
    <property type="term" value="P:ubiquinone biosynthetic process"/>
    <property type="evidence" value="ECO:0007669"/>
    <property type="project" value="UniProtKB-UniRule"/>
</dbReference>
<dbReference type="KEGG" id="fes:HER31_14390"/>
<feature type="domain" description="SCP2" evidence="2">
    <location>
        <begin position="16"/>
        <end position="110"/>
    </location>
</feature>
<gene>
    <name evidence="1" type="primary">ubiJ</name>
    <name evidence="3" type="ORF">HER31_14390</name>
</gene>
<organism evidence="3 4">
    <name type="scientific">Ferrimonas lipolytica</name>
    <dbReference type="NCBI Taxonomy" id="2724191"/>
    <lineage>
        <taxon>Bacteria</taxon>
        <taxon>Pseudomonadati</taxon>
        <taxon>Pseudomonadota</taxon>
        <taxon>Gammaproteobacteria</taxon>
        <taxon>Alteromonadales</taxon>
        <taxon>Ferrimonadaceae</taxon>
        <taxon>Ferrimonas</taxon>
    </lineage>
</organism>
<dbReference type="InterPro" id="IPR036527">
    <property type="entry name" value="SCP2_sterol-bd_dom_sf"/>
</dbReference>
<comment type="pathway">
    <text evidence="1">Cofactor biosynthesis; ubiquinone biosynthesis.</text>
</comment>
<name>A0A6H1UGM9_9GAMM</name>
<evidence type="ECO:0000256" key="1">
    <source>
        <dbReference type="HAMAP-Rule" id="MF_02215"/>
    </source>
</evidence>
<dbReference type="Proteomes" id="UP000501602">
    <property type="component" value="Chromosome"/>
</dbReference>
<keyword evidence="4" id="KW-1185">Reference proteome</keyword>
<proteinExistence type="inferred from homology"/>
<sequence length="200" mass="21548">MQLSTLLAGALETALERLLKQHPNPTPLAQWQGQVVRVQLNPLPFPLYLIMSDPIQVYSHYDDQCDCSLSLSITTLAKLKQSANLTELSQGGELEIEGDIKLAGQLANLLAAVEPDLAEPLSKVVGGAMAYRIDNFGRSLLNKASNDLSRLSGHSAAFIRDELQLGPTQAEMTQFSDALSDLEHRVAAIAAALDNNGTAQ</sequence>
<dbReference type="GO" id="GO:0005737">
    <property type="term" value="C:cytoplasm"/>
    <property type="evidence" value="ECO:0007669"/>
    <property type="project" value="UniProtKB-SubCell"/>
</dbReference>
<keyword evidence="1" id="KW-0831">Ubiquinone biosynthesis</keyword>
<dbReference type="Pfam" id="PF02036">
    <property type="entry name" value="SCP2"/>
    <property type="match status" value="1"/>
</dbReference>
<comment type="function">
    <text evidence="1">Required for ubiquinone (coenzyme Q) biosynthesis. Binds hydrophobic ubiquinone biosynthetic intermediates via its SCP2 domain and is essential for the stability of the Ubi complex. May constitute a docking platform where Ubi enzymes assemble and access their SCP2-bound polyprenyl substrates.</text>
</comment>
<reference evidence="3 4" key="1">
    <citation type="submission" date="2020-04" db="EMBL/GenBank/DDBJ databases">
        <title>Ferrimonas sp. S7 isolated from sea water.</title>
        <authorList>
            <person name="Bae S.S."/>
            <person name="Baek K."/>
        </authorList>
    </citation>
    <scope>NUCLEOTIDE SEQUENCE [LARGE SCALE GENOMIC DNA]</scope>
    <source>
        <strain evidence="3 4">S7</strain>
    </source>
</reference>
<dbReference type="Gene3D" id="3.30.1050.10">
    <property type="entry name" value="SCP2 sterol-binding domain"/>
    <property type="match status" value="1"/>
</dbReference>
<evidence type="ECO:0000313" key="3">
    <source>
        <dbReference type="EMBL" id="QIZ77978.1"/>
    </source>
</evidence>
<dbReference type="PANTHER" id="PTHR38693">
    <property type="entry name" value="UBIQUINONE BIOSYNTHESIS PROTEIN UBIJ"/>
    <property type="match status" value="1"/>
</dbReference>
<evidence type="ECO:0000313" key="4">
    <source>
        <dbReference type="Proteomes" id="UP000501602"/>
    </source>
</evidence>
<evidence type="ECO:0000259" key="2">
    <source>
        <dbReference type="Pfam" id="PF02036"/>
    </source>
</evidence>
<dbReference type="AlphaFoldDB" id="A0A6H1UGM9"/>
<dbReference type="UniPathway" id="UPA00232"/>
<dbReference type="HAMAP" id="MF_02215">
    <property type="entry name" value="UbiJ"/>
    <property type="match status" value="1"/>
</dbReference>
<comment type="similarity">
    <text evidence="1">Belongs to the UbiJ family.</text>
</comment>
<keyword evidence="1" id="KW-0963">Cytoplasm</keyword>
<protein>
    <recommendedName>
        <fullName evidence="1">Ubiquinone biosynthesis accessory factor UbiJ</fullName>
    </recommendedName>
</protein>
<dbReference type="InterPro" id="IPR003033">
    <property type="entry name" value="SCP2_sterol-bd_dom"/>
</dbReference>
<comment type="subcellular location">
    <subcellularLocation>
        <location evidence="1">Cytoplasm</location>
    </subcellularLocation>
</comment>
<dbReference type="InterPro" id="IPR038989">
    <property type="entry name" value="UbiJ"/>
</dbReference>
<dbReference type="RefSeq" id="WP_168661492.1">
    <property type="nucleotide sequence ID" value="NZ_CP051180.1"/>
</dbReference>
<dbReference type="EMBL" id="CP051180">
    <property type="protein sequence ID" value="QIZ77978.1"/>
    <property type="molecule type" value="Genomic_DNA"/>
</dbReference>
<accession>A0A6H1UGM9</accession>
<dbReference type="PANTHER" id="PTHR38693:SF1">
    <property type="entry name" value="UBIQUINONE BIOSYNTHESIS ACCESSORY FACTOR UBIJ"/>
    <property type="match status" value="1"/>
</dbReference>